<organism evidence="6 7">
    <name type="scientific">Herbaspirillum robiniae</name>
    <dbReference type="NCBI Taxonomy" id="2014887"/>
    <lineage>
        <taxon>Bacteria</taxon>
        <taxon>Pseudomonadati</taxon>
        <taxon>Pseudomonadota</taxon>
        <taxon>Betaproteobacteria</taxon>
        <taxon>Burkholderiales</taxon>
        <taxon>Oxalobacteraceae</taxon>
        <taxon>Herbaspirillum</taxon>
    </lineage>
</organism>
<feature type="transmembrane region" description="Helical" evidence="4">
    <location>
        <begin position="12"/>
        <end position="40"/>
    </location>
</feature>
<keyword evidence="4" id="KW-0812">Transmembrane</keyword>
<evidence type="ECO:0000313" key="7">
    <source>
        <dbReference type="Proteomes" id="UP000197596"/>
    </source>
</evidence>
<comment type="pathway">
    <text evidence="1">Lipid metabolism.</text>
</comment>
<keyword evidence="4" id="KW-1133">Transmembrane helix</keyword>
<dbReference type="Proteomes" id="UP000197596">
    <property type="component" value="Unassembled WGS sequence"/>
</dbReference>
<dbReference type="RefSeq" id="WP_088751247.1">
    <property type="nucleotide sequence ID" value="NZ_CP193789.1"/>
</dbReference>
<dbReference type="PANTHER" id="PTHR10434">
    <property type="entry name" value="1-ACYL-SN-GLYCEROL-3-PHOSPHATE ACYLTRANSFERASE"/>
    <property type="match status" value="1"/>
</dbReference>
<comment type="caution">
    <text evidence="6">The sequence shown here is derived from an EMBL/GenBank/DDBJ whole genome shotgun (WGS) entry which is preliminary data.</text>
</comment>
<dbReference type="GO" id="GO:0003841">
    <property type="term" value="F:1-acylglycerol-3-phosphate O-acyltransferase activity"/>
    <property type="evidence" value="ECO:0007669"/>
    <property type="project" value="TreeGrafter"/>
</dbReference>
<keyword evidence="4" id="KW-0472">Membrane</keyword>
<evidence type="ECO:0000313" key="6">
    <source>
        <dbReference type="EMBL" id="OWY28751.1"/>
    </source>
</evidence>
<feature type="domain" description="Phospholipid/glycerol acyltransferase" evidence="5">
    <location>
        <begin position="90"/>
        <end position="198"/>
    </location>
</feature>
<proteinExistence type="predicted"/>
<keyword evidence="3 6" id="KW-0012">Acyltransferase</keyword>
<keyword evidence="2 6" id="KW-0808">Transferase</keyword>
<dbReference type="EMBL" id="NJGU01000006">
    <property type="protein sequence ID" value="OWY28751.1"/>
    <property type="molecule type" value="Genomic_DNA"/>
</dbReference>
<dbReference type="SUPFAM" id="SSF69593">
    <property type="entry name" value="Glycerol-3-phosphate (1)-acyltransferase"/>
    <property type="match status" value="1"/>
</dbReference>
<protein>
    <submittedName>
        <fullName evidence="6">1-acyl-sn-glycerol-3-phosphate acyltransferase</fullName>
    </submittedName>
</protein>
<sequence>MFEQAAKRLNRYWRVAATGLSFAVFGLGGLALRLVVFPLLDLAVRDRERRVLLARRVIRLAFRGFVEMMRALGVIRYEITGLERLDRKGLLILANHPTLIDTVLLMAFVRHADCIVKNALWRNPFTRGPIRAAGYISNEQGPDLIDDCIASIRGGGNLIIFPEGTRTPADGNMAFKRGAANVAVRGDCPITPVHIRCTPGTLGKGEKWWDVPETAAHFRIQIGQDIQVGHAIGADVPACADNPTLAARQLTTYLQQYFMKES</sequence>
<dbReference type="InterPro" id="IPR002123">
    <property type="entry name" value="Plipid/glycerol_acylTrfase"/>
</dbReference>
<evidence type="ECO:0000256" key="4">
    <source>
        <dbReference type="SAM" id="Phobius"/>
    </source>
</evidence>
<dbReference type="PANTHER" id="PTHR10434:SF66">
    <property type="entry name" value="PHOSPHOLIPID_GLYCEROL ACYLTRANSFERASE DOMAIN-CONTAINING PROTEIN"/>
    <property type="match status" value="1"/>
</dbReference>
<accession>A0A246WQT0</accession>
<evidence type="ECO:0000256" key="2">
    <source>
        <dbReference type="ARBA" id="ARBA00022679"/>
    </source>
</evidence>
<reference evidence="6 7" key="1">
    <citation type="submission" date="2017-06" db="EMBL/GenBank/DDBJ databases">
        <title>Herbaspirillum phytohormonus sp. nov., isolated from the root nodule of Robinia pseudoacacia in lead-zinc mine.</title>
        <authorList>
            <person name="Fan M."/>
            <person name="Lin Y."/>
        </authorList>
    </citation>
    <scope>NUCLEOTIDE SEQUENCE [LARGE SCALE GENOMIC DNA]</scope>
    <source>
        <strain evidence="6 7">HZ10</strain>
    </source>
</reference>
<dbReference type="Pfam" id="PF01553">
    <property type="entry name" value="Acyltransferase"/>
    <property type="match status" value="1"/>
</dbReference>
<name>A0A246WQT0_9BURK</name>
<dbReference type="GO" id="GO:0006654">
    <property type="term" value="P:phosphatidic acid biosynthetic process"/>
    <property type="evidence" value="ECO:0007669"/>
    <property type="project" value="TreeGrafter"/>
</dbReference>
<dbReference type="AlphaFoldDB" id="A0A246WQT0"/>
<evidence type="ECO:0000259" key="5">
    <source>
        <dbReference type="SMART" id="SM00563"/>
    </source>
</evidence>
<evidence type="ECO:0000256" key="1">
    <source>
        <dbReference type="ARBA" id="ARBA00005189"/>
    </source>
</evidence>
<gene>
    <name evidence="6" type="ORF">CEJ42_12270</name>
</gene>
<dbReference type="SMART" id="SM00563">
    <property type="entry name" value="PlsC"/>
    <property type="match status" value="1"/>
</dbReference>
<evidence type="ECO:0000256" key="3">
    <source>
        <dbReference type="ARBA" id="ARBA00023315"/>
    </source>
</evidence>
<dbReference type="CDD" id="cd07989">
    <property type="entry name" value="LPLAT_AGPAT-like"/>
    <property type="match status" value="1"/>
</dbReference>